<evidence type="ECO:0008006" key="12">
    <source>
        <dbReference type="Google" id="ProtNLM"/>
    </source>
</evidence>
<keyword evidence="3" id="KW-0808">Transferase</keyword>
<feature type="transmembrane region" description="Helical" evidence="9">
    <location>
        <begin position="223"/>
        <end position="243"/>
    </location>
</feature>
<keyword evidence="2" id="KW-1003">Cell membrane</keyword>
<evidence type="ECO:0000256" key="2">
    <source>
        <dbReference type="ARBA" id="ARBA00022475"/>
    </source>
</evidence>
<dbReference type="EMBL" id="LNSV01000042">
    <property type="protein sequence ID" value="KUH37620.1"/>
    <property type="molecule type" value="Genomic_DNA"/>
</dbReference>
<evidence type="ECO:0000313" key="10">
    <source>
        <dbReference type="EMBL" id="KUH37620.1"/>
    </source>
</evidence>
<feature type="transmembrane region" description="Helical" evidence="9">
    <location>
        <begin position="313"/>
        <end position="344"/>
    </location>
</feature>
<dbReference type="InterPro" id="IPR018584">
    <property type="entry name" value="GT87"/>
</dbReference>
<evidence type="ECO:0000256" key="3">
    <source>
        <dbReference type="ARBA" id="ARBA00022679"/>
    </source>
</evidence>
<feature type="compositionally biased region" description="Low complexity" evidence="8">
    <location>
        <begin position="434"/>
        <end position="447"/>
    </location>
</feature>
<feature type="transmembrane region" description="Helical" evidence="9">
    <location>
        <begin position="94"/>
        <end position="116"/>
    </location>
</feature>
<dbReference type="GO" id="GO:0016758">
    <property type="term" value="F:hexosyltransferase activity"/>
    <property type="evidence" value="ECO:0007669"/>
    <property type="project" value="InterPro"/>
</dbReference>
<feature type="transmembrane region" description="Helical" evidence="9">
    <location>
        <begin position="178"/>
        <end position="203"/>
    </location>
</feature>
<comment type="caution">
    <text evidence="10">The sequence shown here is derived from an EMBL/GenBank/DDBJ whole genome shotgun (WGS) entry which is preliminary data.</text>
</comment>
<keyword evidence="6 9" id="KW-0472">Membrane</keyword>
<dbReference type="RefSeq" id="WP_058943085.1">
    <property type="nucleotide sequence ID" value="NZ_LNSV01000042.1"/>
</dbReference>
<keyword evidence="4 9" id="KW-0812">Transmembrane</keyword>
<gene>
    <name evidence="10" type="ORF">ATE80_17135</name>
</gene>
<name>A0A100Y4R6_9ACTN</name>
<dbReference type="STRING" id="936756.ATE80_17135"/>
<evidence type="ECO:0000256" key="6">
    <source>
        <dbReference type="ARBA" id="ARBA00023136"/>
    </source>
</evidence>
<dbReference type="Pfam" id="PF09594">
    <property type="entry name" value="GT87"/>
    <property type="match status" value="1"/>
</dbReference>
<evidence type="ECO:0000256" key="5">
    <source>
        <dbReference type="ARBA" id="ARBA00022989"/>
    </source>
</evidence>
<evidence type="ECO:0000256" key="9">
    <source>
        <dbReference type="SAM" id="Phobius"/>
    </source>
</evidence>
<dbReference type="AlphaFoldDB" id="A0A100Y4R6"/>
<feature type="transmembrane region" description="Helical" evidence="9">
    <location>
        <begin position="285"/>
        <end position="307"/>
    </location>
</feature>
<evidence type="ECO:0000256" key="1">
    <source>
        <dbReference type="ARBA" id="ARBA00004651"/>
    </source>
</evidence>
<evidence type="ECO:0000256" key="4">
    <source>
        <dbReference type="ARBA" id="ARBA00022692"/>
    </source>
</evidence>
<comment type="similarity">
    <text evidence="7">Belongs to the glycosyltransferase 87 family.</text>
</comment>
<keyword evidence="5 9" id="KW-1133">Transmembrane helix</keyword>
<evidence type="ECO:0000313" key="11">
    <source>
        <dbReference type="Proteomes" id="UP000054011"/>
    </source>
</evidence>
<evidence type="ECO:0000256" key="8">
    <source>
        <dbReference type="SAM" id="MobiDB-lite"/>
    </source>
</evidence>
<dbReference type="OrthoDB" id="9774600at2"/>
<feature type="region of interest" description="Disordered" evidence="8">
    <location>
        <begin position="415"/>
        <end position="456"/>
    </location>
</feature>
<proteinExistence type="inferred from homology"/>
<keyword evidence="11" id="KW-1185">Reference proteome</keyword>
<comment type="subcellular location">
    <subcellularLocation>
        <location evidence="1">Cell membrane</location>
        <topology evidence="1">Multi-pass membrane protein</topology>
    </subcellularLocation>
</comment>
<protein>
    <recommendedName>
        <fullName evidence="12">Transferase</fullName>
    </recommendedName>
</protein>
<sequence length="456" mass="48387">MTATVTIRSRLRTLPLAALGVCLLSFVAFWVAQRAAHVTMLDLSVYRAEGETVLAGGDLYAMRATSANLPTTYPPFAALLFTPLTLVGVAEMRVLATLGNLLLMVALAHLSLRLVVSGGAGRPRRGGAFWERPGAALWVAAALVWCEPVWQTFRYGQINLLMAVAVLWDLTRRGDSRWAGVGIGLATAVKLTPGLFVVLLFAVGVARARGGGADRWNEWLRRGVRATVTFLVVTVASAVLLPYDSRRFWTEMIFETGRVGRTEETANQSLSGVLARLLHTTDPGLWWVVAAALVGAAGLAVAVRAALDGDRPVAVVACAVTALLVSPISWSHHWVWCVPALVLLASRARPLWVAGVALVFGSFSLWWVPHAPAPVRLELHQNGWQMLLSGLYTLLGLALLAVFAVAAVRGRTAARPGAGSVGEHTRSRPGSGPGEAPAGSGAPMEGARSGQAVAKE</sequence>
<reference evidence="10 11" key="1">
    <citation type="submission" date="2015-11" db="EMBL/GenBank/DDBJ databases">
        <title>Genome-wide analysis reveals the secondary metabolome in Streptomyces kanasensis ZX01.</title>
        <authorList>
            <person name="Zhang G."/>
            <person name="Han L."/>
            <person name="Feng J."/>
            <person name="Zhang X."/>
        </authorList>
    </citation>
    <scope>NUCLEOTIDE SEQUENCE [LARGE SCALE GENOMIC DNA]</scope>
    <source>
        <strain evidence="10 11">ZX01</strain>
    </source>
</reference>
<dbReference type="GO" id="GO:0005886">
    <property type="term" value="C:plasma membrane"/>
    <property type="evidence" value="ECO:0007669"/>
    <property type="project" value="UniProtKB-SubCell"/>
</dbReference>
<accession>A0A100Y4R6</accession>
<feature type="transmembrane region" description="Helical" evidence="9">
    <location>
        <begin position="351"/>
        <end position="369"/>
    </location>
</feature>
<organism evidence="10 11">
    <name type="scientific">Streptomyces kanasensis</name>
    <dbReference type="NCBI Taxonomy" id="936756"/>
    <lineage>
        <taxon>Bacteria</taxon>
        <taxon>Bacillati</taxon>
        <taxon>Actinomycetota</taxon>
        <taxon>Actinomycetes</taxon>
        <taxon>Kitasatosporales</taxon>
        <taxon>Streptomycetaceae</taxon>
        <taxon>Streptomyces</taxon>
    </lineage>
</organism>
<dbReference type="Proteomes" id="UP000054011">
    <property type="component" value="Unassembled WGS sequence"/>
</dbReference>
<evidence type="ECO:0000256" key="7">
    <source>
        <dbReference type="ARBA" id="ARBA00024033"/>
    </source>
</evidence>
<feature type="transmembrane region" description="Helical" evidence="9">
    <location>
        <begin position="389"/>
        <end position="408"/>
    </location>
</feature>